<dbReference type="AlphaFoldDB" id="A7LPJ6"/>
<evidence type="ECO:0000313" key="4">
    <source>
        <dbReference type="WormBase" id="F11A5.17"/>
    </source>
</evidence>
<dbReference type="GeneID" id="6418719"/>
<dbReference type="PANTHER" id="PTHR36946:SF1">
    <property type="entry name" value="DUF1064 DOMAIN-CONTAINING PROTEIN-RELATED"/>
    <property type="match status" value="1"/>
</dbReference>
<name>A7LPJ6_CAEEL</name>
<accession>A7LPJ6</accession>
<keyword evidence="1" id="KW-0732">Signal</keyword>
<dbReference type="UCSC" id="F11A5.17">
    <property type="organism name" value="c. elegans"/>
</dbReference>
<dbReference type="HOGENOM" id="CLU_1385298_0_0_1"/>
<dbReference type="InParanoid" id="A7LPJ6"/>
<proteinExistence type="predicted"/>
<dbReference type="KEGG" id="cel:CELE_F11A5.17"/>
<evidence type="ECO:0000313" key="2">
    <source>
        <dbReference type="EMBL" id="CAO82027.1"/>
    </source>
</evidence>
<dbReference type="WormBase" id="F11A5.17">
    <property type="protein sequence ID" value="CE41385"/>
    <property type="gene ID" value="WBGene00045510"/>
</dbReference>
<keyword evidence="3" id="KW-1185">Reference proteome</keyword>
<feature type="signal peptide" evidence="1">
    <location>
        <begin position="1"/>
        <end position="20"/>
    </location>
</feature>
<protein>
    <submittedName>
        <fullName evidence="2">DUF4294 domain-containing protein</fullName>
    </submittedName>
</protein>
<feature type="chain" id="PRO_5002711763" evidence="1">
    <location>
        <begin position="21"/>
        <end position="197"/>
    </location>
</feature>
<dbReference type="EMBL" id="BX284605">
    <property type="protein sequence ID" value="CAO82027.1"/>
    <property type="molecule type" value="Genomic_DNA"/>
</dbReference>
<sequence length="197" mass="23740">MCRIFVLVLSFAILICIGYGQRPKLDRWVFRELLQFTNITVQEKLVENLERQNWTLPAVKILDRWMDKYWNNSRLWNESWVSSHWSWKGKEGTRNTIKILLYQFKGKKTYINHLCKTAVEQEILNSANAGKIRKFFWKLDETYYFDGQLKRLFNPELAEYEMLNVTKEGIVDLKAISDKYLEDEKQYSLLRLTYFDI</sequence>
<dbReference type="PaxDb" id="6239-F11A5.17"/>
<dbReference type="PANTHER" id="PTHR36946">
    <property type="entry name" value="PROTEIN CBG13897-RELATED"/>
    <property type="match status" value="1"/>
</dbReference>
<gene>
    <name evidence="2" type="ORF">CELE_F11A5.17</name>
    <name evidence="2 4" type="ORF">F11A5.17</name>
</gene>
<dbReference type="SMR" id="A7LPJ6"/>
<dbReference type="Proteomes" id="UP000001940">
    <property type="component" value="Chromosome V"/>
</dbReference>
<dbReference type="RefSeq" id="NP_001122907.1">
    <property type="nucleotide sequence ID" value="NM_001129435.1"/>
</dbReference>
<organism evidence="2 3">
    <name type="scientific">Caenorhabditis elegans</name>
    <dbReference type="NCBI Taxonomy" id="6239"/>
    <lineage>
        <taxon>Eukaryota</taxon>
        <taxon>Metazoa</taxon>
        <taxon>Ecdysozoa</taxon>
        <taxon>Nematoda</taxon>
        <taxon>Chromadorea</taxon>
        <taxon>Rhabditida</taxon>
        <taxon>Rhabditina</taxon>
        <taxon>Rhabditomorpha</taxon>
        <taxon>Rhabditoidea</taxon>
        <taxon>Rhabditidae</taxon>
        <taxon>Peloderinae</taxon>
        <taxon>Caenorhabditis</taxon>
    </lineage>
</organism>
<reference evidence="2 3" key="1">
    <citation type="journal article" date="1998" name="Science">
        <title>Genome sequence of the nematode C. elegans: a platform for investigating biology.</title>
        <authorList>
            <consortium name="The C. elegans sequencing consortium"/>
            <person name="Sulson J.E."/>
            <person name="Waterston R."/>
        </authorList>
    </citation>
    <scope>NUCLEOTIDE SEQUENCE [LARGE SCALE GENOMIC DNA]</scope>
    <source>
        <strain evidence="2 3">Bristol N2</strain>
    </source>
</reference>
<dbReference type="CTD" id="6418719"/>
<evidence type="ECO:0000256" key="1">
    <source>
        <dbReference type="SAM" id="SignalP"/>
    </source>
</evidence>
<evidence type="ECO:0000313" key="3">
    <source>
        <dbReference type="Proteomes" id="UP000001940"/>
    </source>
</evidence>
<dbReference type="PhylomeDB" id="A7LPJ6"/>
<dbReference type="AGR" id="WB:WBGene00045510"/>